<dbReference type="SUPFAM" id="SSF143791">
    <property type="entry name" value="DUSP-like"/>
    <property type="match status" value="1"/>
</dbReference>
<dbReference type="EMBL" id="PGGS01000933">
    <property type="protein sequence ID" value="PNH01327.1"/>
    <property type="molecule type" value="Genomic_DNA"/>
</dbReference>
<feature type="compositionally biased region" description="Pro residues" evidence="1">
    <location>
        <begin position="74"/>
        <end position="85"/>
    </location>
</feature>
<dbReference type="Proteomes" id="UP000236333">
    <property type="component" value="Unassembled WGS sequence"/>
</dbReference>
<keyword evidence="2" id="KW-0732">Signal</keyword>
<dbReference type="GO" id="GO:0004843">
    <property type="term" value="F:cysteine-type deubiquitinase activity"/>
    <property type="evidence" value="ECO:0007669"/>
    <property type="project" value="InterPro"/>
</dbReference>
<dbReference type="SMART" id="SM00695">
    <property type="entry name" value="DUSP"/>
    <property type="match status" value="1"/>
</dbReference>
<accession>A0A2J7ZM38</accession>
<comment type="caution">
    <text evidence="4">The sequence shown here is derived from an EMBL/GenBank/DDBJ whole genome shotgun (WGS) entry which is preliminary data.</text>
</comment>
<feature type="chain" id="PRO_5014461178" description="DUSP domain-containing protein" evidence="2">
    <location>
        <begin position="22"/>
        <end position="220"/>
    </location>
</feature>
<keyword evidence="5" id="KW-1185">Reference proteome</keyword>
<dbReference type="AlphaFoldDB" id="A0A2J7ZM38"/>
<feature type="domain" description="DUSP" evidence="3">
    <location>
        <begin position="1"/>
        <end position="139"/>
    </location>
</feature>
<feature type="compositionally biased region" description="Low complexity" evidence="1">
    <location>
        <begin position="57"/>
        <end position="73"/>
    </location>
</feature>
<feature type="region of interest" description="Disordered" evidence="1">
    <location>
        <begin position="30"/>
        <end position="97"/>
    </location>
</feature>
<dbReference type="Pfam" id="PF06337">
    <property type="entry name" value="DUSP"/>
    <property type="match status" value="1"/>
</dbReference>
<dbReference type="InterPro" id="IPR006615">
    <property type="entry name" value="Pept_C19_DUSP"/>
</dbReference>
<dbReference type="Gene3D" id="3.30.2230.10">
    <property type="entry name" value="DUSP-like"/>
    <property type="match status" value="1"/>
</dbReference>
<reference evidence="4 5" key="1">
    <citation type="journal article" date="2017" name="Mol. Biol. Evol.">
        <title>The 4-celled Tetrabaena socialis nuclear genome reveals the essential components for genetic control of cell number at the origin of multicellularity in the volvocine lineage.</title>
        <authorList>
            <person name="Featherston J."/>
            <person name="Arakaki Y."/>
            <person name="Hanschen E.R."/>
            <person name="Ferris P.J."/>
            <person name="Michod R.E."/>
            <person name="Olson B.J.S.C."/>
            <person name="Nozaki H."/>
            <person name="Durand P.M."/>
        </authorList>
    </citation>
    <scope>NUCLEOTIDE SEQUENCE [LARGE SCALE GENOMIC DNA]</scope>
    <source>
        <strain evidence="4 5">NIES-571</strain>
    </source>
</reference>
<feature type="signal peptide" evidence="2">
    <location>
        <begin position="1"/>
        <end position="21"/>
    </location>
</feature>
<evidence type="ECO:0000256" key="2">
    <source>
        <dbReference type="SAM" id="SignalP"/>
    </source>
</evidence>
<name>A0A2J7ZM38_9CHLO</name>
<evidence type="ECO:0000256" key="1">
    <source>
        <dbReference type="SAM" id="MobiDB-lite"/>
    </source>
</evidence>
<protein>
    <recommendedName>
        <fullName evidence="3">DUSP domain-containing protein</fullName>
    </recommendedName>
</protein>
<organism evidence="4 5">
    <name type="scientific">Tetrabaena socialis</name>
    <dbReference type="NCBI Taxonomy" id="47790"/>
    <lineage>
        <taxon>Eukaryota</taxon>
        <taxon>Viridiplantae</taxon>
        <taxon>Chlorophyta</taxon>
        <taxon>core chlorophytes</taxon>
        <taxon>Chlorophyceae</taxon>
        <taxon>CS clade</taxon>
        <taxon>Chlamydomonadales</taxon>
        <taxon>Tetrabaenaceae</taxon>
        <taxon>Tetrabaena</taxon>
    </lineage>
</organism>
<dbReference type="InterPro" id="IPR035927">
    <property type="entry name" value="DUSP-like_sf"/>
</dbReference>
<dbReference type="PROSITE" id="PS51283">
    <property type="entry name" value="DUSP"/>
    <property type="match status" value="1"/>
</dbReference>
<dbReference type="OrthoDB" id="545896at2759"/>
<gene>
    <name evidence="4" type="ORF">TSOC_012787</name>
</gene>
<sequence length="220" mass="22160">MIESALHPFVMLNVVLGVVLASGEVGDWESCPPSVQGDGNRGPLMPNLGGGGPRPGPLDNADLLSPSPSAAAAAPPPPPPPPALPGAPAAQPAARPPDAAPLRPCLVEQLDFVVVSEPAWRRLQGWYGGGPAVARRVVADAAPCAGGGGGGGRWARVALYPLLLEVVFKGSDGKERAAALSIEPERNVLCGRPGAVVVMGGGGESRDSLLEGVRAFACQG</sequence>
<proteinExistence type="predicted"/>
<evidence type="ECO:0000313" key="5">
    <source>
        <dbReference type="Proteomes" id="UP000236333"/>
    </source>
</evidence>
<evidence type="ECO:0000313" key="4">
    <source>
        <dbReference type="EMBL" id="PNH01327.1"/>
    </source>
</evidence>
<evidence type="ECO:0000259" key="3">
    <source>
        <dbReference type="PROSITE" id="PS51283"/>
    </source>
</evidence>